<reference evidence="8" key="3">
    <citation type="submission" date="2022-01" db="UniProtKB">
        <authorList>
            <consortium name="EnsemblPlants"/>
        </authorList>
    </citation>
    <scope>IDENTIFICATION</scope>
    <source>
        <strain evidence="8">subsp. vulgare</strain>
    </source>
</reference>
<comment type="similarity">
    <text evidence="6">Belongs to the protein kinase superfamily.</text>
</comment>
<dbReference type="InterPro" id="IPR008271">
    <property type="entry name" value="Ser/Thr_kinase_AS"/>
</dbReference>
<dbReference type="PANTHER" id="PTHR45707:SF43">
    <property type="entry name" value="PROTEIN KINASE DOMAIN-CONTAINING PROTEIN"/>
    <property type="match status" value="1"/>
</dbReference>
<dbReference type="AlphaFoldDB" id="A0A8I6Z1J0"/>
<evidence type="ECO:0000256" key="1">
    <source>
        <dbReference type="ARBA" id="ARBA00022679"/>
    </source>
</evidence>
<keyword evidence="3" id="KW-0418">Kinase</keyword>
<evidence type="ECO:0000313" key="9">
    <source>
        <dbReference type="Proteomes" id="UP000011116"/>
    </source>
</evidence>
<keyword evidence="4 5" id="KW-0067">ATP-binding</keyword>
<dbReference type="Proteomes" id="UP000011116">
    <property type="component" value="Chromosome 7H"/>
</dbReference>
<evidence type="ECO:0000259" key="7">
    <source>
        <dbReference type="PROSITE" id="PS50011"/>
    </source>
</evidence>
<dbReference type="InterPro" id="IPR000719">
    <property type="entry name" value="Prot_kinase_dom"/>
</dbReference>
<proteinExistence type="inferred from homology"/>
<dbReference type="PANTHER" id="PTHR45707">
    <property type="entry name" value="C2 CALCIUM/LIPID-BINDING PLANT PHOSPHORIBOSYLTRANSFERASE FAMILY PROTEIN"/>
    <property type="match status" value="1"/>
</dbReference>
<dbReference type="PROSITE" id="PS00107">
    <property type="entry name" value="PROTEIN_KINASE_ATP"/>
    <property type="match status" value="1"/>
</dbReference>
<dbReference type="SUPFAM" id="SSF56112">
    <property type="entry name" value="Protein kinase-like (PK-like)"/>
    <property type="match status" value="1"/>
</dbReference>
<keyword evidence="9" id="KW-1185">Reference proteome</keyword>
<evidence type="ECO:0000256" key="2">
    <source>
        <dbReference type="ARBA" id="ARBA00022741"/>
    </source>
</evidence>
<dbReference type="GO" id="GO:0005524">
    <property type="term" value="F:ATP binding"/>
    <property type="evidence" value="ECO:0007669"/>
    <property type="project" value="UniProtKB-UniRule"/>
</dbReference>
<evidence type="ECO:0000256" key="4">
    <source>
        <dbReference type="ARBA" id="ARBA00022840"/>
    </source>
</evidence>
<name>A0A8I6Z1J0_HORVV</name>
<dbReference type="InterPro" id="IPR017441">
    <property type="entry name" value="Protein_kinase_ATP_BS"/>
</dbReference>
<keyword evidence="1" id="KW-0808">Transferase</keyword>
<dbReference type="PROSITE" id="PS00108">
    <property type="entry name" value="PROTEIN_KINASE_ST"/>
    <property type="match status" value="1"/>
</dbReference>
<keyword evidence="2 5" id="KW-0547">Nucleotide-binding</keyword>
<feature type="binding site" evidence="5">
    <location>
        <position position="63"/>
    </location>
    <ligand>
        <name>ATP</name>
        <dbReference type="ChEBI" id="CHEBI:30616"/>
    </ligand>
</feature>
<evidence type="ECO:0000256" key="5">
    <source>
        <dbReference type="PROSITE-ProRule" id="PRU10141"/>
    </source>
</evidence>
<dbReference type="PROSITE" id="PS50011">
    <property type="entry name" value="PROTEIN_KINASE_DOM"/>
    <property type="match status" value="1"/>
</dbReference>
<dbReference type="Pfam" id="PF00069">
    <property type="entry name" value="Pkinase"/>
    <property type="match status" value="1"/>
</dbReference>
<protein>
    <recommendedName>
        <fullName evidence="7">Protein kinase domain-containing protein</fullName>
    </recommendedName>
</protein>
<sequence>MGDQASDLESLERILGDASAEPTRLSYALIKFITNGFSEEIGGGGFAVVYLGILPSGKVAVKKLTIAHDFSDERFHDEVNCLMRAKHNNIVRFLGYCADTQGELMEHNGRNVMAEVRQRLLCFEYVPNGSLHRYLKERPHGNEWKTRYKLIKGVCQGLQYLHKERINHLDLKPENVLLDAHMEPRITDFGLSRSFDEGQSRIFTKSTAGTRGYIAPEIIDRGEISFKSDIFSLGIIIIKLLTGSANNDIDNVSGINQ</sequence>
<evidence type="ECO:0000313" key="8">
    <source>
        <dbReference type="EnsemblPlants" id="HORVU.MOREX.r3.7HG0653590.1"/>
    </source>
</evidence>
<dbReference type="GO" id="GO:0004674">
    <property type="term" value="F:protein serine/threonine kinase activity"/>
    <property type="evidence" value="ECO:0007669"/>
    <property type="project" value="UniProtKB-KW"/>
</dbReference>
<dbReference type="FunFam" id="1.10.510.10:FF:000870">
    <property type="entry name" value="OSJNBa0016N04.16-like protein"/>
    <property type="match status" value="1"/>
</dbReference>
<evidence type="ECO:0000256" key="6">
    <source>
        <dbReference type="RuleBase" id="RU000304"/>
    </source>
</evidence>
<dbReference type="Gramene" id="HORVU.MOREX.r3.7HG0653590.1">
    <property type="protein sequence ID" value="HORVU.MOREX.r3.7HG0653590.1"/>
    <property type="gene ID" value="HORVU.MOREX.r3.7HG0653590"/>
</dbReference>
<feature type="domain" description="Protein kinase" evidence="7">
    <location>
        <begin position="35"/>
        <end position="257"/>
    </location>
</feature>
<dbReference type="EnsemblPlants" id="HORVU.MOREX.r3.7HG0653590.1">
    <property type="protein sequence ID" value="HORVU.MOREX.r3.7HG0653590.1"/>
    <property type="gene ID" value="HORVU.MOREX.r3.7HG0653590"/>
</dbReference>
<organism evidence="8 9">
    <name type="scientific">Hordeum vulgare subsp. vulgare</name>
    <name type="common">Domesticated barley</name>
    <dbReference type="NCBI Taxonomy" id="112509"/>
    <lineage>
        <taxon>Eukaryota</taxon>
        <taxon>Viridiplantae</taxon>
        <taxon>Streptophyta</taxon>
        <taxon>Embryophyta</taxon>
        <taxon>Tracheophyta</taxon>
        <taxon>Spermatophyta</taxon>
        <taxon>Magnoliopsida</taxon>
        <taxon>Liliopsida</taxon>
        <taxon>Poales</taxon>
        <taxon>Poaceae</taxon>
        <taxon>BOP clade</taxon>
        <taxon>Pooideae</taxon>
        <taxon>Triticodae</taxon>
        <taxon>Triticeae</taxon>
        <taxon>Hordeinae</taxon>
        <taxon>Hordeum</taxon>
    </lineage>
</organism>
<keyword evidence="6" id="KW-0723">Serine/threonine-protein kinase</keyword>
<dbReference type="Gene3D" id="1.10.510.10">
    <property type="entry name" value="Transferase(Phosphotransferase) domain 1"/>
    <property type="match status" value="1"/>
</dbReference>
<dbReference type="SMART" id="SM00220">
    <property type="entry name" value="S_TKc"/>
    <property type="match status" value="1"/>
</dbReference>
<accession>A0A8I6Z1J0</accession>
<evidence type="ECO:0000256" key="3">
    <source>
        <dbReference type="ARBA" id="ARBA00022777"/>
    </source>
</evidence>
<dbReference type="InterPro" id="IPR011009">
    <property type="entry name" value="Kinase-like_dom_sf"/>
</dbReference>
<reference evidence="8" key="2">
    <citation type="submission" date="2020-10" db="EMBL/GenBank/DDBJ databases">
        <authorList>
            <person name="Scholz U."/>
            <person name="Mascher M."/>
            <person name="Fiebig A."/>
        </authorList>
    </citation>
    <scope>NUCLEOTIDE SEQUENCE [LARGE SCALE GENOMIC DNA]</scope>
    <source>
        <strain evidence="8">cv. Morex</strain>
    </source>
</reference>
<reference evidence="9" key="1">
    <citation type="journal article" date="2012" name="Nature">
        <title>A physical, genetic and functional sequence assembly of the barley genome.</title>
        <authorList>
            <consortium name="The International Barley Genome Sequencing Consortium"/>
            <person name="Mayer K.F."/>
            <person name="Waugh R."/>
            <person name="Brown J.W."/>
            <person name="Schulman A."/>
            <person name="Langridge P."/>
            <person name="Platzer M."/>
            <person name="Fincher G.B."/>
            <person name="Muehlbauer G.J."/>
            <person name="Sato K."/>
            <person name="Close T.J."/>
            <person name="Wise R.P."/>
            <person name="Stein N."/>
        </authorList>
    </citation>
    <scope>NUCLEOTIDE SEQUENCE [LARGE SCALE GENOMIC DNA]</scope>
    <source>
        <strain evidence="9">cv. Morex</strain>
    </source>
</reference>
<dbReference type="SMR" id="A0A8I6Z1J0"/>